<proteinExistence type="predicted"/>
<organism evidence="2 3">
    <name type="scientific">Septoria linicola</name>
    <dbReference type="NCBI Taxonomy" id="215465"/>
    <lineage>
        <taxon>Eukaryota</taxon>
        <taxon>Fungi</taxon>
        <taxon>Dikarya</taxon>
        <taxon>Ascomycota</taxon>
        <taxon>Pezizomycotina</taxon>
        <taxon>Dothideomycetes</taxon>
        <taxon>Dothideomycetidae</taxon>
        <taxon>Mycosphaerellales</taxon>
        <taxon>Mycosphaerellaceae</taxon>
        <taxon>Septoria</taxon>
    </lineage>
</organism>
<protein>
    <submittedName>
        <fullName evidence="2">Uncharacterized protein</fullName>
    </submittedName>
</protein>
<reference evidence="2" key="1">
    <citation type="submission" date="2022-06" db="EMBL/GenBank/DDBJ databases">
        <title>Complete genome sequences of two strains of the flax pathogen Septoria linicola.</title>
        <authorList>
            <person name="Lapalu N."/>
            <person name="Simon A."/>
            <person name="Demenou B."/>
            <person name="Paumier D."/>
            <person name="Guillot M.-P."/>
            <person name="Gout L."/>
            <person name="Valade R."/>
        </authorList>
    </citation>
    <scope>NUCLEOTIDE SEQUENCE</scope>
    <source>
        <strain evidence="2">SE15195</strain>
    </source>
</reference>
<dbReference type="EMBL" id="CP099423">
    <property type="protein sequence ID" value="USW54336.1"/>
    <property type="molecule type" value="Genomic_DNA"/>
</dbReference>
<sequence length="337" mass="38246">MDIADLSSGQAGDSIPEINMASTSPATSRANFPSKPSCLKLLKEHKREQPSFFRLPTEVRDLIYERLVDTVKVRPNTSWESPVPYAALGSVQHVNARLICKRFSRECTSQIAYKYKYKHKRATLQIQRFRPKKELSSLGPVAMAGIWGHLAAVTRFTLYVEDGLMECPWNTAAPEPGHWDNTRRTVQKLLTLLPVLKRLDIALLVIDVDLRQILDGATLLTAVDWLLHGTLPPQGDQYRIRIFALVHCRQYSAWPLAHEPQTSFAALDIPKYCHHMNYHPKNSMVLRMTASRDSATIRGLQVEVTRKLPAFDLQSAYEDVKAMILREASPRSSYRAL</sequence>
<evidence type="ECO:0000313" key="2">
    <source>
        <dbReference type="EMBL" id="USW54336.1"/>
    </source>
</evidence>
<name>A0A9Q9AZ09_9PEZI</name>
<dbReference type="OrthoDB" id="515692at2759"/>
<feature type="region of interest" description="Disordered" evidence="1">
    <location>
        <begin position="1"/>
        <end position="32"/>
    </location>
</feature>
<dbReference type="AlphaFoldDB" id="A0A9Q9AZ09"/>
<evidence type="ECO:0000313" key="3">
    <source>
        <dbReference type="Proteomes" id="UP001056384"/>
    </source>
</evidence>
<keyword evidence="3" id="KW-1185">Reference proteome</keyword>
<feature type="compositionally biased region" description="Polar residues" evidence="1">
    <location>
        <begin position="20"/>
        <end position="31"/>
    </location>
</feature>
<evidence type="ECO:0000256" key="1">
    <source>
        <dbReference type="SAM" id="MobiDB-lite"/>
    </source>
</evidence>
<dbReference type="Proteomes" id="UP001056384">
    <property type="component" value="Chromosome 6"/>
</dbReference>
<gene>
    <name evidence="2" type="ORF">Slin15195_G076550</name>
</gene>
<accession>A0A9Q9AZ09</accession>